<name>A0ABW0DWE2_9ACTN</name>
<dbReference type="Gene3D" id="3.40.50.150">
    <property type="entry name" value="Vaccinia Virus protein VP39"/>
    <property type="match status" value="1"/>
</dbReference>
<evidence type="ECO:0000313" key="3">
    <source>
        <dbReference type="Proteomes" id="UP001596035"/>
    </source>
</evidence>
<keyword evidence="2" id="KW-0489">Methyltransferase</keyword>
<dbReference type="PANTHER" id="PTHR43712:SF2">
    <property type="entry name" value="O-METHYLTRANSFERASE CICE"/>
    <property type="match status" value="1"/>
</dbReference>
<sequence length="334" mass="35868">MSTVTPEVPESSLEYAADLAAVASLLQIGAELGVDGLLDSGDSFDAAELAGHAAVPQDRAAGYLRALAAAGLITDTGTGGRFRVSDDYPALRYQAGYVSWAMNANGPFITNVREFFADGEAASRHHRRDGRRVAVSSRWIGERAFYPPVLDRVEAAGAQRVVDLGAGAGRLLIEQLRRDATRTGVALDISEAACAAAREAAVQAGVDDRLQVAVRSIESLVDDPAPIEDADVIQACFVMHDVNQDPAVLDAVLVRCREALAANGFMAVVDAVSYAPRPRERRFSALFTYLHADFMGIRLPSEQEWEDKFRAAGFAKVQCVPQVFPGGRLFVAFK</sequence>
<dbReference type="PANTHER" id="PTHR43712">
    <property type="entry name" value="PUTATIVE (AFU_ORTHOLOGUE AFUA_4G14580)-RELATED"/>
    <property type="match status" value="1"/>
</dbReference>
<dbReference type="EC" id="2.1.1.-" evidence="2"/>
<dbReference type="InterPro" id="IPR029063">
    <property type="entry name" value="SAM-dependent_MTases_sf"/>
</dbReference>
<protein>
    <submittedName>
        <fullName evidence="2">Class I SAM-dependent methyltransferase</fullName>
        <ecNumber evidence="2">2.1.1.-</ecNumber>
    </submittedName>
</protein>
<dbReference type="CDD" id="cd02440">
    <property type="entry name" value="AdoMet_MTases"/>
    <property type="match status" value="1"/>
</dbReference>
<dbReference type="GO" id="GO:0008168">
    <property type="term" value="F:methyltransferase activity"/>
    <property type="evidence" value="ECO:0007669"/>
    <property type="project" value="UniProtKB-KW"/>
</dbReference>
<evidence type="ECO:0000259" key="1">
    <source>
        <dbReference type="Pfam" id="PF08242"/>
    </source>
</evidence>
<reference evidence="3" key="1">
    <citation type="journal article" date="2019" name="Int. J. Syst. Evol. Microbiol.">
        <title>The Global Catalogue of Microorganisms (GCM) 10K type strain sequencing project: providing services to taxonomists for standard genome sequencing and annotation.</title>
        <authorList>
            <consortium name="The Broad Institute Genomics Platform"/>
            <consortium name="The Broad Institute Genome Sequencing Center for Infectious Disease"/>
            <person name="Wu L."/>
            <person name="Ma J."/>
        </authorList>
    </citation>
    <scope>NUCLEOTIDE SEQUENCE [LARGE SCALE GENOMIC DNA]</scope>
    <source>
        <strain evidence="3">CGMCC 4.7131</strain>
    </source>
</reference>
<accession>A0ABW0DWE2</accession>
<keyword evidence="2" id="KW-0808">Transferase</keyword>
<dbReference type="Proteomes" id="UP001596035">
    <property type="component" value="Unassembled WGS sequence"/>
</dbReference>
<dbReference type="GO" id="GO:0032259">
    <property type="term" value="P:methylation"/>
    <property type="evidence" value="ECO:0007669"/>
    <property type="project" value="UniProtKB-KW"/>
</dbReference>
<dbReference type="Pfam" id="PF08242">
    <property type="entry name" value="Methyltransf_12"/>
    <property type="match status" value="1"/>
</dbReference>
<proteinExistence type="predicted"/>
<evidence type="ECO:0000313" key="2">
    <source>
        <dbReference type="EMBL" id="MFC5243181.1"/>
    </source>
</evidence>
<dbReference type="InterPro" id="IPR013217">
    <property type="entry name" value="Methyltransf_12"/>
</dbReference>
<organism evidence="2 3">
    <name type="scientific">Streptomyces atrovirens</name>
    <dbReference type="NCBI Taxonomy" id="285556"/>
    <lineage>
        <taxon>Bacteria</taxon>
        <taxon>Bacillati</taxon>
        <taxon>Actinomycetota</taxon>
        <taxon>Actinomycetes</taxon>
        <taxon>Kitasatosporales</taxon>
        <taxon>Streptomycetaceae</taxon>
        <taxon>Streptomyces</taxon>
    </lineage>
</organism>
<gene>
    <name evidence="2" type="ORF">ACFPWV_25295</name>
</gene>
<comment type="caution">
    <text evidence="2">The sequence shown here is derived from an EMBL/GenBank/DDBJ whole genome shotgun (WGS) entry which is preliminary data.</text>
</comment>
<keyword evidence="3" id="KW-1185">Reference proteome</keyword>
<dbReference type="SUPFAM" id="SSF53335">
    <property type="entry name" value="S-adenosyl-L-methionine-dependent methyltransferases"/>
    <property type="match status" value="1"/>
</dbReference>
<dbReference type="EMBL" id="JBHSKN010000022">
    <property type="protein sequence ID" value="MFC5243181.1"/>
    <property type="molecule type" value="Genomic_DNA"/>
</dbReference>
<dbReference type="RefSeq" id="WP_344559083.1">
    <property type="nucleotide sequence ID" value="NZ_BAAATG010000012.1"/>
</dbReference>
<feature type="domain" description="Methyltransferase type 12" evidence="1">
    <location>
        <begin position="162"/>
        <end position="265"/>
    </location>
</feature>